<dbReference type="GO" id="GO:0003677">
    <property type="term" value="F:DNA binding"/>
    <property type="evidence" value="ECO:0007669"/>
    <property type="project" value="UniProtKB-UniRule"/>
</dbReference>
<organism evidence="7 8">
    <name type="scientific">Microbacterium oleivorans</name>
    <dbReference type="NCBI Taxonomy" id="273677"/>
    <lineage>
        <taxon>Bacteria</taxon>
        <taxon>Bacillati</taxon>
        <taxon>Actinomycetota</taxon>
        <taxon>Actinomycetes</taxon>
        <taxon>Micrococcales</taxon>
        <taxon>Microbacteriaceae</taxon>
        <taxon>Microbacterium</taxon>
    </lineage>
</organism>
<evidence type="ECO:0000259" key="6">
    <source>
        <dbReference type="PROSITE" id="PS50977"/>
    </source>
</evidence>
<dbReference type="PROSITE" id="PS50977">
    <property type="entry name" value="HTH_TETR_2"/>
    <property type="match status" value="1"/>
</dbReference>
<name>A0A4V3B3U8_9MICO</name>
<dbReference type="AlphaFoldDB" id="A0A4V3B3U8"/>
<dbReference type="EMBL" id="SMZX01000001">
    <property type="protein sequence ID" value="TDL46203.1"/>
    <property type="molecule type" value="Genomic_DNA"/>
</dbReference>
<sequence>MRERRNSAQGRESRELILETALEVIGRRGYGATSLRDIAGEVGMTQAGMLHHFGTKENLLVEVLRERDAATREALAEQAGAEPPSVRVARRNAESPALVHLYTNLQVAASSPDHPARAFFEERQQSVHAVVAADVRARQDAGEMPAGIDADMAATVLLALSDGLQLQQGVDPTIDIAAVLGWTWERLTEAGRPG</sequence>
<dbReference type="InterPro" id="IPR036271">
    <property type="entry name" value="Tet_transcr_reg_TetR-rel_C_sf"/>
</dbReference>
<dbReference type="Pfam" id="PF00440">
    <property type="entry name" value="TetR_N"/>
    <property type="match status" value="1"/>
</dbReference>
<evidence type="ECO:0000256" key="2">
    <source>
        <dbReference type="ARBA" id="ARBA00023015"/>
    </source>
</evidence>
<dbReference type="Proteomes" id="UP000295633">
    <property type="component" value="Unassembled WGS sequence"/>
</dbReference>
<keyword evidence="1" id="KW-0678">Repressor</keyword>
<gene>
    <name evidence="7" type="ORF">E2R54_07190</name>
</gene>
<evidence type="ECO:0000256" key="3">
    <source>
        <dbReference type="ARBA" id="ARBA00023125"/>
    </source>
</evidence>
<dbReference type="PANTHER" id="PTHR47506:SF6">
    <property type="entry name" value="HTH-TYPE TRANSCRIPTIONAL REPRESSOR NEMR"/>
    <property type="match status" value="1"/>
</dbReference>
<evidence type="ECO:0000256" key="1">
    <source>
        <dbReference type="ARBA" id="ARBA00022491"/>
    </source>
</evidence>
<evidence type="ECO:0000313" key="7">
    <source>
        <dbReference type="EMBL" id="TDL46203.1"/>
    </source>
</evidence>
<dbReference type="Gene3D" id="1.10.357.10">
    <property type="entry name" value="Tetracycline Repressor, domain 2"/>
    <property type="match status" value="1"/>
</dbReference>
<protein>
    <submittedName>
        <fullName evidence="7">TetR/AcrR family transcriptional regulator</fullName>
    </submittedName>
</protein>
<dbReference type="SUPFAM" id="SSF46689">
    <property type="entry name" value="Homeodomain-like"/>
    <property type="match status" value="1"/>
</dbReference>
<keyword evidence="4" id="KW-0804">Transcription</keyword>
<accession>A0A4V3B3U8</accession>
<feature type="domain" description="HTH tetR-type" evidence="6">
    <location>
        <begin position="11"/>
        <end position="71"/>
    </location>
</feature>
<reference evidence="7 8" key="1">
    <citation type="submission" date="2019-03" db="EMBL/GenBank/DDBJ databases">
        <title>Genome Sequencing and Assembly of Various Microbes Isolated from Partially Reclaimed Soil and Acid Mine Drainage (AMD) Site.</title>
        <authorList>
            <person name="Steinbock B."/>
            <person name="Bechtold R."/>
            <person name="Sevigny J.L."/>
            <person name="Thomas D."/>
            <person name="Cuthill L.R."/>
            <person name="Aveiro Johannsen E.J."/>
            <person name="Thomas K."/>
            <person name="Ghosh A."/>
        </authorList>
    </citation>
    <scope>NUCLEOTIDE SEQUENCE [LARGE SCALE GENOMIC DNA]</scope>
    <source>
        <strain evidence="7 8">F-B2</strain>
    </source>
</reference>
<feature type="DNA-binding region" description="H-T-H motif" evidence="5">
    <location>
        <begin position="34"/>
        <end position="53"/>
    </location>
</feature>
<evidence type="ECO:0000256" key="5">
    <source>
        <dbReference type="PROSITE-ProRule" id="PRU00335"/>
    </source>
</evidence>
<keyword evidence="2" id="KW-0805">Transcription regulation</keyword>
<dbReference type="InterPro" id="IPR039538">
    <property type="entry name" value="BetI_C"/>
</dbReference>
<dbReference type="SUPFAM" id="SSF48498">
    <property type="entry name" value="Tetracyclin repressor-like, C-terminal domain"/>
    <property type="match status" value="1"/>
</dbReference>
<keyword evidence="3 5" id="KW-0238">DNA-binding</keyword>
<dbReference type="RefSeq" id="WP_091356853.1">
    <property type="nucleotide sequence ID" value="NZ_SMZX01000001.1"/>
</dbReference>
<dbReference type="InterPro" id="IPR009057">
    <property type="entry name" value="Homeodomain-like_sf"/>
</dbReference>
<evidence type="ECO:0000256" key="4">
    <source>
        <dbReference type="ARBA" id="ARBA00023163"/>
    </source>
</evidence>
<evidence type="ECO:0000313" key="8">
    <source>
        <dbReference type="Proteomes" id="UP000295633"/>
    </source>
</evidence>
<dbReference type="Pfam" id="PF13977">
    <property type="entry name" value="TetR_C_6"/>
    <property type="match status" value="1"/>
</dbReference>
<dbReference type="InterPro" id="IPR001647">
    <property type="entry name" value="HTH_TetR"/>
</dbReference>
<proteinExistence type="predicted"/>
<dbReference type="PANTHER" id="PTHR47506">
    <property type="entry name" value="TRANSCRIPTIONAL REGULATORY PROTEIN"/>
    <property type="match status" value="1"/>
</dbReference>
<dbReference type="PRINTS" id="PR00455">
    <property type="entry name" value="HTHTETR"/>
</dbReference>
<comment type="caution">
    <text evidence="7">The sequence shown here is derived from an EMBL/GenBank/DDBJ whole genome shotgun (WGS) entry which is preliminary data.</text>
</comment>